<dbReference type="Proteomes" id="UP000245670">
    <property type="component" value="Unassembled WGS sequence"/>
</dbReference>
<name>A0A2U2JBG5_9FLAO</name>
<dbReference type="AlphaFoldDB" id="A0A2U2JBG5"/>
<comment type="caution">
    <text evidence="1">The sequence shown here is derived from an EMBL/GenBank/DDBJ whole genome shotgun (WGS) entry which is preliminary data.</text>
</comment>
<accession>A0A2U2JBG5</accession>
<protein>
    <submittedName>
        <fullName evidence="1">Uncharacterized protein</fullName>
    </submittedName>
</protein>
<sequence>MILLVPSCTKKVKEDLATAPKYVLSITEITNSKAPALQSFTHGVSGNEWLLFAGRTNNKNDSIGGLHSIFKGNYANTSFLPPSFNDSLFVYNPISNAKPIRMHYKTVVETINKQCFEQIGEMTIPCIELKNFLNQNLSIFRNTNALVKQDGNFLYTVGGYGAPVNDVNTKNYLTFNQIARIHVPNMIKLIKGEKLSLQNLKSLISVGKNKHLVSTGGEMYKFDDVLYLAGGHNFGSSAPSFSQGQKYVNAVYPFKVSTADKPYKLTVTIQDTISDVTTPSAKGTDAVSIFRRRDGPITPNFYKVNGEIKRGLTFYTGVFRPDSTAIVNGKKTSYHLAWNNAIYVHPEKIVESKKYTYDASYNQKNFNVYSCPNIALFDSDSEIIHTYLLGGIGDGKRAAVGHLSGFTNTGVHIKMNIGNPTLKSTHTVLDYNIFNSGNNEPPFYGAESILFLNKSLPFSNNSDEIIDLKKAFNDTDSNSIKIGYVLGGIEAFQSNPGTYGKRNSRASNKIWKVTLTKQF</sequence>
<gene>
    <name evidence="1" type="ORF">DIS07_04325</name>
</gene>
<reference evidence="1 2" key="1">
    <citation type="submission" date="2018-05" db="EMBL/GenBank/DDBJ databases">
        <title>Polaribacter aquimarinus sp. nov., isolated from sediment in a sediment of sea.</title>
        <authorList>
            <person name="Lu D."/>
        </authorList>
    </citation>
    <scope>NUCLEOTIDE SEQUENCE [LARGE SCALE GENOMIC DNA]</scope>
    <source>
        <strain evidence="1 2">ZY113</strain>
    </source>
</reference>
<dbReference type="EMBL" id="QFFG01000002">
    <property type="protein sequence ID" value="PWG05677.1"/>
    <property type="molecule type" value="Genomic_DNA"/>
</dbReference>
<organism evidence="1 2">
    <name type="scientific">Polaribacter aquimarinus</name>
    <dbReference type="NCBI Taxonomy" id="2100726"/>
    <lineage>
        <taxon>Bacteria</taxon>
        <taxon>Pseudomonadati</taxon>
        <taxon>Bacteroidota</taxon>
        <taxon>Flavobacteriia</taxon>
        <taxon>Flavobacteriales</taxon>
        <taxon>Flavobacteriaceae</taxon>
    </lineage>
</organism>
<evidence type="ECO:0000313" key="2">
    <source>
        <dbReference type="Proteomes" id="UP000245670"/>
    </source>
</evidence>
<keyword evidence="2" id="KW-1185">Reference proteome</keyword>
<proteinExistence type="predicted"/>
<evidence type="ECO:0000313" key="1">
    <source>
        <dbReference type="EMBL" id="PWG05677.1"/>
    </source>
</evidence>